<dbReference type="Proteomes" id="UP000515202">
    <property type="component" value="Unplaced"/>
</dbReference>
<dbReference type="GO" id="GO:0003924">
    <property type="term" value="F:GTPase activity"/>
    <property type="evidence" value="ECO:0007669"/>
    <property type="project" value="TreeGrafter"/>
</dbReference>
<evidence type="ECO:0000313" key="3">
    <source>
        <dbReference type="RefSeq" id="XP_023382590.1"/>
    </source>
</evidence>
<dbReference type="InterPro" id="IPR000375">
    <property type="entry name" value="Dynamin_stalk"/>
</dbReference>
<proteinExistence type="predicted"/>
<dbReference type="InterPro" id="IPR027417">
    <property type="entry name" value="P-loop_NTPase"/>
</dbReference>
<dbReference type="PANTHER" id="PTHR11566">
    <property type="entry name" value="DYNAMIN"/>
    <property type="match status" value="1"/>
</dbReference>
<sequence>MADRMGTPHLQKTLNQQLTNHIRESLPTLRSKLQSQLLSLEKEVEEYKNFRPDDPTRKTKALLQYVSPTRPAWLPWASSQPQGPRSRLGSDPHLSISSFFLVFIHLLIYQRPPVCQALSRAPRSPR</sequence>
<dbReference type="KEGG" id="pvp:111734937"/>
<reference evidence="3" key="1">
    <citation type="submission" date="2025-08" db="UniProtKB">
        <authorList>
            <consortium name="RefSeq"/>
        </authorList>
    </citation>
    <scope>IDENTIFICATION</scope>
    <source>
        <tissue evidence="3">Kidney</tissue>
    </source>
</reference>
<dbReference type="GO" id="GO:0016185">
    <property type="term" value="P:synaptic vesicle budding from presynaptic endocytic zone membrane"/>
    <property type="evidence" value="ECO:0007669"/>
    <property type="project" value="TreeGrafter"/>
</dbReference>
<dbReference type="GO" id="GO:0005737">
    <property type="term" value="C:cytoplasm"/>
    <property type="evidence" value="ECO:0007669"/>
    <property type="project" value="TreeGrafter"/>
</dbReference>
<dbReference type="Gene3D" id="3.40.50.300">
    <property type="entry name" value="P-loop containing nucleotide triphosphate hydrolases"/>
    <property type="match status" value="1"/>
</dbReference>
<dbReference type="GO" id="GO:0031623">
    <property type="term" value="P:receptor internalization"/>
    <property type="evidence" value="ECO:0007669"/>
    <property type="project" value="TreeGrafter"/>
</dbReference>
<dbReference type="Pfam" id="PF01031">
    <property type="entry name" value="Dynamin_M"/>
    <property type="match status" value="1"/>
</dbReference>
<dbReference type="AlphaFoldDB" id="A0A6P6C615"/>
<evidence type="ECO:0000313" key="2">
    <source>
        <dbReference type="Proteomes" id="UP000515202"/>
    </source>
</evidence>
<dbReference type="GO" id="GO:0005886">
    <property type="term" value="C:plasma membrane"/>
    <property type="evidence" value="ECO:0007669"/>
    <property type="project" value="TreeGrafter"/>
</dbReference>
<keyword evidence="2" id="KW-1185">Reference proteome</keyword>
<dbReference type="GO" id="GO:0008017">
    <property type="term" value="F:microtubule binding"/>
    <property type="evidence" value="ECO:0007669"/>
    <property type="project" value="TreeGrafter"/>
</dbReference>
<name>A0A6P6C615_PTEVA</name>
<dbReference type="OrthoDB" id="5061070at2759"/>
<protein>
    <submittedName>
        <fullName evidence="3">Dynamin-2-like</fullName>
    </submittedName>
</protein>
<gene>
    <name evidence="3" type="primary">LOC111734937</name>
</gene>
<feature type="domain" description="Dynamin stalk" evidence="1">
    <location>
        <begin position="2"/>
        <end position="67"/>
    </location>
</feature>
<dbReference type="GeneID" id="111734937"/>
<evidence type="ECO:0000259" key="1">
    <source>
        <dbReference type="Pfam" id="PF01031"/>
    </source>
</evidence>
<dbReference type="GO" id="GO:0098793">
    <property type="term" value="C:presynapse"/>
    <property type="evidence" value="ECO:0007669"/>
    <property type="project" value="GOC"/>
</dbReference>
<accession>A0A6P6C615</accession>
<dbReference type="InterPro" id="IPR022812">
    <property type="entry name" value="Dynamin"/>
</dbReference>
<dbReference type="RefSeq" id="XP_023382590.1">
    <property type="nucleotide sequence ID" value="XM_023526822.1"/>
</dbReference>
<organism evidence="2 3">
    <name type="scientific">Pteropus vampyrus</name>
    <name type="common">Large flying fox</name>
    <dbReference type="NCBI Taxonomy" id="132908"/>
    <lineage>
        <taxon>Eukaryota</taxon>
        <taxon>Metazoa</taxon>
        <taxon>Chordata</taxon>
        <taxon>Craniata</taxon>
        <taxon>Vertebrata</taxon>
        <taxon>Euteleostomi</taxon>
        <taxon>Mammalia</taxon>
        <taxon>Eutheria</taxon>
        <taxon>Laurasiatheria</taxon>
        <taxon>Chiroptera</taxon>
        <taxon>Yinpterochiroptera</taxon>
        <taxon>Pteropodoidea</taxon>
        <taxon>Pteropodidae</taxon>
        <taxon>Pteropodinae</taxon>
        <taxon>Pteropus</taxon>
    </lineage>
</organism>
<dbReference type="GO" id="GO:0005874">
    <property type="term" value="C:microtubule"/>
    <property type="evidence" value="ECO:0007669"/>
    <property type="project" value="TreeGrafter"/>
</dbReference>
<dbReference type="PANTHER" id="PTHR11566:SF23">
    <property type="entry name" value="DYNAMIN-2"/>
    <property type="match status" value="1"/>
</dbReference>